<keyword evidence="4 6" id="KW-0472">Membrane</keyword>
<organism evidence="7 8">
    <name type="scientific">Rhododendron griersonianum</name>
    <dbReference type="NCBI Taxonomy" id="479676"/>
    <lineage>
        <taxon>Eukaryota</taxon>
        <taxon>Viridiplantae</taxon>
        <taxon>Streptophyta</taxon>
        <taxon>Embryophyta</taxon>
        <taxon>Tracheophyta</taxon>
        <taxon>Spermatophyta</taxon>
        <taxon>Magnoliopsida</taxon>
        <taxon>eudicotyledons</taxon>
        <taxon>Gunneridae</taxon>
        <taxon>Pentapetalae</taxon>
        <taxon>asterids</taxon>
        <taxon>Ericales</taxon>
        <taxon>Ericaceae</taxon>
        <taxon>Ericoideae</taxon>
        <taxon>Rhodoreae</taxon>
        <taxon>Rhododendron</taxon>
    </lineage>
</organism>
<dbReference type="GO" id="GO:0016020">
    <property type="term" value="C:membrane"/>
    <property type="evidence" value="ECO:0007669"/>
    <property type="project" value="UniProtKB-SubCell"/>
</dbReference>
<dbReference type="GO" id="GO:0005769">
    <property type="term" value="C:early endosome"/>
    <property type="evidence" value="ECO:0007669"/>
    <property type="project" value="UniProtKB-SubCell"/>
</dbReference>
<reference evidence="7" key="1">
    <citation type="submission" date="2020-08" db="EMBL/GenBank/DDBJ databases">
        <title>Plant Genome Project.</title>
        <authorList>
            <person name="Zhang R.-G."/>
        </authorList>
    </citation>
    <scope>NUCLEOTIDE SEQUENCE</scope>
    <source>
        <strain evidence="7">WSP0</strain>
        <tissue evidence="7">Leaf</tissue>
    </source>
</reference>
<dbReference type="InterPro" id="IPR008521">
    <property type="entry name" value="Mg_trans_NIPA"/>
</dbReference>
<gene>
    <name evidence="7" type="ORF">RHGRI_014220</name>
</gene>
<feature type="region of interest" description="Disordered" evidence="5">
    <location>
        <begin position="162"/>
        <end position="184"/>
    </location>
</feature>
<evidence type="ECO:0000313" key="7">
    <source>
        <dbReference type="EMBL" id="KAG5548794.1"/>
    </source>
</evidence>
<feature type="compositionally biased region" description="Basic and acidic residues" evidence="5">
    <location>
        <begin position="174"/>
        <end position="184"/>
    </location>
</feature>
<name>A0AAV6K8V7_9ERIC</name>
<feature type="transmembrane region" description="Helical" evidence="6">
    <location>
        <begin position="129"/>
        <end position="150"/>
    </location>
</feature>
<evidence type="ECO:0000256" key="3">
    <source>
        <dbReference type="ARBA" id="ARBA00022989"/>
    </source>
</evidence>
<comment type="subcellular location">
    <subcellularLocation>
        <location evidence="1">Membrane</location>
        <topology evidence="1">Multi-pass membrane protein</topology>
    </subcellularLocation>
</comment>
<dbReference type="Proteomes" id="UP000823749">
    <property type="component" value="Chromosome 5"/>
</dbReference>
<protein>
    <submittedName>
        <fullName evidence="7">Uncharacterized protein</fullName>
    </submittedName>
</protein>
<accession>A0AAV6K8V7</accession>
<keyword evidence="3 6" id="KW-1133">Transmembrane helix</keyword>
<sequence length="184" mass="21021">MFVYQLFCVAKYSNNNVLVGRFSLVCSRGANSCLPAYISLYSSIWPDAYYVLYWSLFFSWFFIGHECQSTRNCLKANVIRNEPADISPNMGFYSCSAYLHNYPVELLEQVLLLAIKALDTFNTAIVSPIYYVMFTSFTILASVIMFKVYLLSPGSMRLSKHTDEEDGFGQEGIPLRRQDSLRSP</sequence>
<dbReference type="GO" id="GO:0015095">
    <property type="term" value="F:magnesium ion transmembrane transporter activity"/>
    <property type="evidence" value="ECO:0007669"/>
    <property type="project" value="InterPro"/>
</dbReference>
<keyword evidence="2 6" id="KW-0812">Transmembrane</keyword>
<evidence type="ECO:0000256" key="4">
    <source>
        <dbReference type="ARBA" id="ARBA00023136"/>
    </source>
</evidence>
<comment type="caution">
    <text evidence="7">The sequence shown here is derived from an EMBL/GenBank/DDBJ whole genome shotgun (WGS) entry which is preliminary data.</text>
</comment>
<evidence type="ECO:0000256" key="2">
    <source>
        <dbReference type="ARBA" id="ARBA00022692"/>
    </source>
</evidence>
<dbReference type="AlphaFoldDB" id="A0AAV6K8V7"/>
<proteinExistence type="predicted"/>
<dbReference type="Pfam" id="PF05653">
    <property type="entry name" value="Mg_trans_NIPA"/>
    <property type="match status" value="1"/>
</dbReference>
<evidence type="ECO:0000256" key="6">
    <source>
        <dbReference type="SAM" id="Phobius"/>
    </source>
</evidence>
<evidence type="ECO:0000256" key="5">
    <source>
        <dbReference type="SAM" id="MobiDB-lite"/>
    </source>
</evidence>
<evidence type="ECO:0000256" key="1">
    <source>
        <dbReference type="ARBA" id="ARBA00004141"/>
    </source>
</evidence>
<evidence type="ECO:0000313" key="8">
    <source>
        <dbReference type="Proteomes" id="UP000823749"/>
    </source>
</evidence>
<keyword evidence="8" id="KW-1185">Reference proteome</keyword>
<dbReference type="EMBL" id="JACTNZ010000005">
    <property type="protein sequence ID" value="KAG5548794.1"/>
    <property type="molecule type" value="Genomic_DNA"/>
</dbReference>